<keyword evidence="4 5" id="KW-0472">Membrane</keyword>
<protein>
    <recommendedName>
        <fullName evidence="10">Family A G protein-coupled receptor-like protein</fullName>
    </recommendedName>
</protein>
<evidence type="ECO:0000313" key="8">
    <source>
        <dbReference type="EMBL" id="RKP29942.1"/>
    </source>
</evidence>
<feature type="transmembrane region" description="Helical" evidence="5">
    <location>
        <begin position="357"/>
        <end position="380"/>
    </location>
</feature>
<gene>
    <name evidence="8" type="ORF">METBISCDRAFT_1545</name>
</gene>
<dbReference type="GO" id="GO:0005886">
    <property type="term" value="C:plasma membrane"/>
    <property type="evidence" value="ECO:0007669"/>
    <property type="project" value="TreeGrafter"/>
</dbReference>
<feature type="transmembrane region" description="Helical" evidence="5">
    <location>
        <begin position="17"/>
        <end position="38"/>
    </location>
</feature>
<evidence type="ECO:0000259" key="6">
    <source>
        <dbReference type="Pfam" id="PF11710"/>
    </source>
</evidence>
<evidence type="ECO:0000259" key="7">
    <source>
        <dbReference type="Pfam" id="PF11970"/>
    </source>
</evidence>
<dbReference type="InterPro" id="IPR023041">
    <property type="entry name" value="Glucose_rcpt_Git3-like_N"/>
</dbReference>
<dbReference type="PANTHER" id="PTHR23112:SF37">
    <property type="entry name" value="G PROTEIN-COUPLED RECEPTOR GPR1"/>
    <property type="match status" value="1"/>
</dbReference>
<dbReference type="AlphaFoldDB" id="A0A4P9ZC60"/>
<dbReference type="PANTHER" id="PTHR23112">
    <property type="entry name" value="G PROTEIN-COUPLED RECEPTOR 157-RELATED"/>
    <property type="match status" value="1"/>
</dbReference>
<name>A0A4P9ZC60_9ASCO</name>
<organism evidence="8 9">
    <name type="scientific">Metschnikowia bicuspidata</name>
    <dbReference type="NCBI Taxonomy" id="27322"/>
    <lineage>
        <taxon>Eukaryota</taxon>
        <taxon>Fungi</taxon>
        <taxon>Dikarya</taxon>
        <taxon>Ascomycota</taxon>
        <taxon>Saccharomycotina</taxon>
        <taxon>Pichiomycetes</taxon>
        <taxon>Metschnikowiaceae</taxon>
        <taxon>Metschnikowia</taxon>
    </lineage>
</organism>
<dbReference type="Gene3D" id="1.20.1070.10">
    <property type="entry name" value="Rhodopsin 7-helix transmembrane proteins"/>
    <property type="match status" value="1"/>
</dbReference>
<evidence type="ECO:0000313" key="9">
    <source>
        <dbReference type="Proteomes" id="UP000268321"/>
    </source>
</evidence>
<dbReference type="Pfam" id="PF11970">
    <property type="entry name" value="GPR_Gpa2_C"/>
    <property type="match status" value="1"/>
</dbReference>
<dbReference type="GO" id="GO:0007189">
    <property type="term" value="P:adenylate cyclase-activating G protein-coupled receptor signaling pathway"/>
    <property type="evidence" value="ECO:0007669"/>
    <property type="project" value="TreeGrafter"/>
</dbReference>
<dbReference type="Pfam" id="PF11710">
    <property type="entry name" value="Git3"/>
    <property type="match status" value="1"/>
</dbReference>
<evidence type="ECO:0000256" key="2">
    <source>
        <dbReference type="ARBA" id="ARBA00022692"/>
    </source>
</evidence>
<dbReference type="SUPFAM" id="SSF81321">
    <property type="entry name" value="Family A G protein-coupled receptor-like"/>
    <property type="match status" value="1"/>
</dbReference>
<reference evidence="9" key="1">
    <citation type="journal article" date="2018" name="Nat. Microbiol.">
        <title>Leveraging single-cell genomics to expand the fungal tree of life.</title>
        <authorList>
            <person name="Ahrendt S.R."/>
            <person name="Quandt C.A."/>
            <person name="Ciobanu D."/>
            <person name="Clum A."/>
            <person name="Salamov A."/>
            <person name="Andreopoulos B."/>
            <person name="Cheng J.F."/>
            <person name="Woyke T."/>
            <person name="Pelin A."/>
            <person name="Henrissat B."/>
            <person name="Reynolds N.K."/>
            <person name="Benny G.L."/>
            <person name="Smith M.E."/>
            <person name="James T.Y."/>
            <person name="Grigoriev I.V."/>
        </authorList>
    </citation>
    <scope>NUCLEOTIDE SEQUENCE [LARGE SCALE GENOMIC DNA]</scope>
    <source>
        <strain evidence="9">Baker2002</strain>
    </source>
</reference>
<evidence type="ECO:0000256" key="5">
    <source>
        <dbReference type="SAM" id="Phobius"/>
    </source>
</evidence>
<feature type="transmembrane region" description="Helical" evidence="5">
    <location>
        <begin position="136"/>
        <end position="163"/>
    </location>
</feature>
<feature type="non-terminal residue" evidence="8">
    <location>
        <position position="1"/>
    </location>
</feature>
<keyword evidence="9" id="KW-1185">Reference proteome</keyword>
<keyword evidence="3 5" id="KW-1133">Transmembrane helix</keyword>
<accession>A0A4P9ZC60</accession>
<feature type="transmembrane region" description="Helical" evidence="5">
    <location>
        <begin position="325"/>
        <end position="342"/>
    </location>
</feature>
<feature type="transmembrane region" description="Helical" evidence="5">
    <location>
        <begin position="88"/>
        <end position="115"/>
    </location>
</feature>
<sequence>NQALQFTELQNALQRNLAIAASCVSIFFCLSAIYCLSAIDPKLLVFRHRLIAFLIIFDLLKAVVLLIFPSRVLRNPEAYDNQSFCQVIGFFSTMCIEGADFAILGFAIHTCIIIFKPSQSIKIPDSDRVEGGLYRYRYYVYGLSLLIPLALASFPLIGVGYQSFVSWCYLPQTPVWYRLAFNWVPRFCIIIIIISVYGLIYFHVLREFRTLGGVFSTMYRHKQSRSLNPSQPSLFSSLKFFFESVRYHIFPKLVLQGESNQMSRAEFLPDSNIEPIGLETVPSAIETHQWALSDAEPVASDSFHAANLEMFRARQKVIKKQMKSIFVYPVAYILIWIFPFILQCTQINYEAKYGPIVWLNCVGSFMHPFYGFVDSMVFFYRERPLRHTVMKNYAKQYDTHLKNINFRSSSCAETDSTLLGSNGIKMPHADLSQYSRWRRLLCKLRFPLMQLPNQRNVARLHAVYAACNRDTSQHAGRSFESSTAEPVMDFTDSQGKHDFSNILFDTASDGDVRLSFSRYNMSF</sequence>
<proteinExistence type="predicted"/>
<feature type="non-terminal residue" evidence="8">
    <location>
        <position position="523"/>
    </location>
</feature>
<feature type="transmembrane region" description="Helical" evidence="5">
    <location>
        <begin position="50"/>
        <end position="68"/>
    </location>
</feature>
<dbReference type="Proteomes" id="UP000268321">
    <property type="component" value="Unassembled WGS sequence"/>
</dbReference>
<dbReference type="EMBL" id="ML004470">
    <property type="protein sequence ID" value="RKP29942.1"/>
    <property type="molecule type" value="Genomic_DNA"/>
</dbReference>
<dbReference type="OrthoDB" id="5368598at2759"/>
<keyword evidence="2 5" id="KW-0812">Transmembrane</keyword>
<feature type="transmembrane region" description="Helical" evidence="5">
    <location>
        <begin position="183"/>
        <end position="202"/>
    </location>
</feature>
<dbReference type="InterPro" id="IPR022596">
    <property type="entry name" value="GPR1/2/3_C"/>
</dbReference>
<evidence type="ECO:0000256" key="4">
    <source>
        <dbReference type="ARBA" id="ARBA00023136"/>
    </source>
</evidence>
<dbReference type="GO" id="GO:0004930">
    <property type="term" value="F:G protein-coupled receptor activity"/>
    <property type="evidence" value="ECO:0007669"/>
    <property type="project" value="TreeGrafter"/>
</dbReference>
<feature type="domain" description="G protein-coupled receptor GPR1/2/3 C-terminal" evidence="7">
    <location>
        <begin position="313"/>
        <end position="387"/>
    </location>
</feature>
<evidence type="ECO:0000256" key="1">
    <source>
        <dbReference type="ARBA" id="ARBA00004141"/>
    </source>
</evidence>
<evidence type="ECO:0000256" key="3">
    <source>
        <dbReference type="ARBA" id="ARBA00022989"/>
    </source>
</evidence>
<comment type="subcellular location">
    <subcellularLocation>
        <location evidence="1">Membrane</location>
        <topology evidence="1">Multi-pass membrane protein</topology>
    </subcellularLocation>
</comment>
<feature type="domain" description="Glucose receptor Git3-like N-terminal" evidence="6">
    <location>
        <begin position="14"/>
        <end position="210"/>
    </location>
</feature>
<evidence type="ECO:0008006" key="10">
    <source>
        <dbReference type="Google" id="ProtNLM"/>
    </source>
</evidence>